<sequence length="668" mass="74423">MYLLILVLPLIGSLVSGFGGRWLGSLGASVFSALCVLTAALISLGAFYEIGFSGTTCHISLAPWIESGLLQVSWGFLFDSIAVTMLVVITLVSFLVHIYSVKYMETDPHRPRFMAYLEVFTFFMLVLVTSDNLMQMFVGWEGVGLASYLLINFWYTRLSANQSAIKALVVNRVGDLGLSLGILVIFSIFNSLDYAIIFSSTPLVESHVFSFFGMKIHAITLAAFFIFVGAVGKSAQLGLHTWLPDAMEGPTPVSALIHAATMVTAGVFLILRFSPLIEFSPNILFILVLFGSLTAFFAAMTGTFQNDLKKVIAYSTCSQLGYMVFSCGMSCYDVSLFHLVNHAFFKALLFLCAGSVIHAVSNEQDMRRMGSLKAVLPLTYSLMLIGSFALAGFPFLAGFYSKDIILEMTQALTYSNLNTTYVSFACWLGGVSVIFTSFYSFRLIYLTFLNSSNLSRISFSSVHESSFLMSFPLVILGIGSIFVGYSLSDLFIGPGSDFWQTSIFTLPSHSLLIEAEWLPKHIKWLPFLLSVVGILLASAVNLIPSTSSLANAYPTLTSFFAFLINKKWYWDVFYNRFVVLPVLRFGYVVSFKLLDRGFIELSGPYGFSKFISLWSRILSTLQTGQLTHYVFYIVLGLFFFLSVAVFNFYQTKFHSHLLTIFFIFFYFV</sequence>
<dbReference type="NCBIfam" id="NF005141">
    <property type="entry name" value="PRK06590.1"/>
    <property type="match status" value="1"/>
</dbReference>
<dbReference type="InterPro" id="IPR001516">
    <property type="entry name" value="Proton_antipo_N"/>
</dbReference>
<protein>
    <recommendedName>
        <fullName evidence="3 16">NADH-ubiquinone oxidoreductase chain 5</fullName>
        <ecNumber evidence="2 16">7.1.1.2</ecNumber>
    </recommendedName>
</protein>
<reference evidence="20" key="1">
    <citation type="journal article" date="2019" name="Mitochondrial DNA Part B Resour">
        <title>Complete sequence of mitochondrial DNA of Gloiopeltis furcata (Postels and Ruprecht) J. Agardh.</title>
        <authorList>
            <person name="Watanabe K."/>
            <person name="Kishimoto T."/>
            <person name="Kumagai Y."/>
            <person name="Shimizu T."/>
            <person name="Uji T."/>
            <person name="Yasui H."/>
            <person name="Kishimura H."/>
        </authorList>
    </citation>
    <scope>NUCLEOTIDE SEQUENCE</scope>
</reference>
<dbReference type="Pfam" id="PF06455">
    <property type="entry name" value="NADH5_C"/>
    <property type="match status" value="1"/>
</dbReference>
<feature type="transmembrane region" description="Helical" evidence="16">
    <location>
        <begin position="176"/>
        <end position="197"/>
    </location>
</feature>
<evidence type="ECO:0000259" key="17">
    <source>
        <dbReference type="Pfam" id="PF00361"/>
    </source>
</evidence>
<feature type="transmembrane region" description="Helical" evidence="16">
    <location>
        <begin position="577"/>
        <end position="594"/>
    </location>
</feature>
<organism evidence="20">
    <name type="scientific">Gloiopeltis furcata</name>
    <dbReference type="NCBI Taxonomy" id="42017"/>
    <lineage>
        <taxon>Eukaryota</taxon>
        <taxon>Rhodophyta</taxon>
        <taxon>Florideophyceae</taxon>
        <taxon>Rhodymeniophycidae</taxon>
        <taxon>Gigartinales</taxon>
        <taxon>Endocladiaceae</taxon>
        <taxon>Gloiopeltis</taxon>
    </lineage>
</organism>
<dbReference type="GO" id="GO:0015990">
    <property type="term" value="P:electron transport coupled proton transport"/>
    <property type="evidence" value="ECO:0007669"/>
    <property type="project" value="TreeGrafter"/>
</dbReference>
<evidence type="ECO:0000256" key="15">
    <source>
        <dbReference type="ARBA" id="ARBA00049551"/>
    </source>
</evidence>
<keyword evidence="10 16" id="KW-1133">Transmembrane helix</keyword>
<feature type="domain" description="NADH dehydrogenase subunit 5 C-terminal" evidence="19">
    <location>
        <begin position="439"/>
        <end position="641"/>
    </location>
</feature>
<feature type="transmembrane region" description="Helical" evidence="16">
    <location>
        <begin position="253"/>
        <end position="273"/>
    </location>
</feature>
<geneLocation type="mitochondrion" evidence="20"/>
<dbReference type="RefSeq" id="YP_009684875.1">
    <property type="nucleotide sequence ID" value="NC_044414.1"/>
</dbReference>
<keyword evidence="4 16" id="KW-0813">Transport</keyword>
<dbReference type="AlphaFoldDB" id="A0A5A4SEH8"/>
<keyword evidence="7" id="KW-0999">Mitochondrion inner membrane</keyword>
<dbReference type="Gene3D" id="1.20.5.2700">
    <property type="match status" value="1"/>
</dbReference>
<feature type="transmembrane region" description="Helical" evidence="16">
    <location>
        <begin position="524"/>
        <end position="543"/>
    </location>
</feature>
<dbReference type="EMBL" id="LC484362">
    <property type="protein sequence ID" value="BBK20788.1"/>
    <property type="molecule type" value="Genomic_DNA"/>
</dbReference>
<evidence type="ECO:0000256" key="9">
    <source>
        <dbReference type="ARBA" id="ARBA00022982"/>
    </source>
</evidence>
<dbReference type="GO" id="GO:0005743">
    <property type="term" value="C:mitochondrial inner membrane"/>
    <property type="evidence" value="ECO:0007669"/>
    <property type="project" value="UniProtKB-SubCell"/>
</dbReference>
<evidence type="ECO:0000256" key="10">
    <source>
        <dbReference type="ARBA" id="ARBA00022989"/>
    </source>
</evidence>
<feature type="domain" description="NADH:quinone oxidoreductase/Mrp antiporter transmembrane" evidence="17">
    <location>
        <begin position="130"/>
        <end position="416"/>
    </location>
</feature>
<comment type="catalytic activity">
    <reaction evidence="15 16">
        <text>a ubiquinone + NADH + 5 H(+)(in) = a ubiquinol + NAD(+) + 4 H(+)(out)</text>
        <dbReference type="Rhea" id="RHEA:29091"/>
        <dbReference type="Rhea" id="RHEA-COMP:9565"/>
        <dbReference type="Rhea" id="RHEA-COMP:9566"/>
        <dbReference type="ChEBI" id="CHEBI:15378"/>
        <dbReference type="ChEBI" id="CHEBI:16389"/>
        <dbReference type="ChEBI" id="CHEBI:17976"/>
        <dbReference type="ChEBI" id="CHEBI:57540"/>
        <dbReference type="ChEBI" id="CHEBI:57945"/>
        <dbReference type="EC" id="7.1.1.2"/>
    </reaction>
</comment>
<comment type="similarity">
    <text evidence="16">Belongs to the complex I subunit 5 family.</text>
</comment>
<dbReference type="PANTHER" id="PTHR42829">
    <property type="entry name" value="NADH-UBIQUINONE OXIDOREDUCTASE CHAIN 5"/>
    <property type="match status" value="1"/>
</dbReference>
<evidence type="ECO:0000256" key="14">
    <source>
        <dbReference type="ARBA" id="ARBA00023136"/>
    </source>
</evidence>
<keyword evidence="11 16" id="KW-0520">NAD</keyword>
<dbReference type="GeneID" id="41658069"/>
<keyword evidence="14 16" id="KW-0472">Membrane</keyword>
<dbReference type="PRINTS" id="PR01435">
    <property type="entry name" value="NPOXDRDTASE5"/>
</dbReference>
<evidence type="ECO:0000256" key="12">
    <source>
        <dbReference type="ARBA" id="ARBA00023075"/>
    </source>
</evidence>
<evidence type="ECO:0000256" key="4">
    <source>
        <dbReference type="ARBA" id="ARBA00022448"/>
    </source>
</evidence>
<name>A0A5A4SEH8_9FLOR</name>
<dbReference type="InterPro" id="IPR018393">
    <property type="entry name" value="NADHpl_OxRdtase_5_subgr"/>
</dbReference>
<feature type="transmembrane region" description="Helical" evidence="16">
    <location>
        <begin position="421"/>
        <end position="445"/>
    </location>
</feature>
<evidence type="ECO:0000256" key="5">
    <source>
        <dbReference type="ARBA" id="ARBA00022660"/>
    </source>
</evidence>
<keyword evidence="5" id="KW-0679">Respiratory chain</keyword>
<evidence type="ECO:0000256" key="16">
    <source>
        <dbReference type="RuleBase" id="RU003404"/>
    </source>
</evidence>
<dbReference type="GO" id="GO:0042773">
    <property type="term" value="P:ATP synthesis coupled electron transport"/>
    <property type="evidence" value="ECO:0007669"/>
    <property type="project" value="InterPro"/>
</dbReference>
<comment type="function">
    <text evidence="16">Core subunit of the mitochondrial membrane respiratory chain NADH dehydrogenase (Complex I) which catalyzes electron transfer from NADH through the respiratory chain, using ubiquinone as an electron acceptor. Essential for the catalytic activity and assembly of complex I.</text>
</comment>
<evidence type="ECO:0000259" key="18">
    <source>
        <dbReference type="Pfam" id="PF00662"/>
    </source>
</evidence>
<evidence type="ECO:0000256" key="11">
    <source>
        <dbReference type="ARBA" id="ARBA00023027"/>
    </source>
</evidence>
<dbReference type="PRINTS" id="PR01434">
    <property type="entry name" value="NADHDHGNASE5"/>
</dbReference>
<evidence type="ECO:0000259" key="19">
    <source>
        <dbReference type="Pfam" id="PF06455"/>
    </source>
</evidence>
<keyword evidence="9" id="KW-0249">Electron transport</keyword>
<feature type="transmembrane region" description="Helical" evidence="16">
    <location>
        <begin position="83"/>
        <end position="101"/>
    </location>
</feature>
<feature type="transmembrane region" description="Helical" evidence="16">
    <location>
        <begin position="113"/>
        <end position="130"/>
    </location>
</feature>
<dbReference type="PANTHER" id="PTHR42829:SF2">
    <property type="entry name" value="NADH-UBIQUINONE OXIDOREDUCTASE CHAIN 5"/>
    <property type="match status" value="1"/>
</dbReference>
<dbReference type="InterPro" id="IPR003945">
    <property type="entry name" value="NU5C-like"/>
</dbReference>
<feature type="transmembrane region" description="Helical" evidence="16">
    <location>
        <begin position="136"/>
        <end position="155"/>
    </location>
</feature>
<dbReference type="Pfam" id="PF00662">
    <property type="entry name" value="Proton_antipo_N"/>
    <property type="match status" value="1"/>
</dbReference>
<gene>
    <name evidence="20" type="primary">nad5</name>
</gene>
<proteinExistence type="inferred from homology"/>
<feature type="transmembrane region" description="Helical" evidence="16">
    <location>
        <begin position="279"/>
        <end position="299"/>
    </location>
</feature>
<evidence type="ECO:0000313" key="20">
    <source>
        <dbReference type="EMBL" id="BBK20788.1"/>
    </source>
</evidence>
<evidence type="ECO:0000256" key="7">
    <source>
        <dbReference type="ARBA" id="ARBA00022792"/>
    </source>
</evidence>
<dbReference type="GO" id="GO:0008137">
    <property type="term" value="F:NADH dehydrogenase (ubiquinone) activity"/>
    <property type="evidence" value="ECO:0007669"/>
    <property type="project" value="UniProtKB-EC"/>
</dbReference>
<keyword evidence="12 16" id="KW-0830">Ubiquinone</keyword>
<accession>A0A5A4SEH8</accession>
<feature type="transmembrane region" description="Helical" evidence="16">
    <location>
        <begin position="27"/>
        <end position="47"/>
    </location>
</feature>
<evidence type="ECO:0000256" key="13">
    <source>
        <dbReference type="ARBA" id="ARBA00023128"/>
    </source>
</evidence>
<feature type="transmembrane region" description="Helical" evidence="16">
    <location>
        <begin position="382"/>
        <end position="401"/>
    </location>
</feature>
<dbReference type="NCBIfam" id="TIGR01974">
    <property type="entry name" value="NDH_I_L"/>
    <property type="match status" value="1"/>
</dbReference>
<keyword evidence="8" id="KW-1278">Translocase</keyword>
<comment type="subcellular location">
    <subcellularLocation>
        <location evidence="1">Mitochondrion inner membrane</location>
        <topology evidence="1">Multi-pass membrane protein</topology>
    </subcellularLocation>
</comment>
<feature type="domain" description="NADH-Ubiquinone oxidoreductase (complex I) chain 5 N-terminal" evidence="18">
    <location>
        <begin position="64"/>
        <end position="114"/>
    </location>
</feature>
<dbReference type="InterPro" id="IPR001750">
    <property type="entry name" value="ND/Mrp_TM"/>
</dbReference>
<evidence type="ECO:0000256" key="8">
    <source>
        <dbReference type="ARBA" id="ARBA00022967"/>
    </source>
</evidence>
<dbReference type="InterPro" id="IPR010934">
    <property type="entry name" value="NADH_DH_su5_C"/>
</dbReference>
<evidence type="ECO:0000256" key="6">
    <source>
        <dbReference type="ARBA" id="ARBA00022692"/>
    </source>
</evidence>
<feature type="transmembrane region" description="Helical" evidence="16">
    <location>
        <begin position="466"/>
        <end position="486"/>
    </location>
</feature>
<evidence type="ECO:0000256" key="3">
    <source>
        <dbReference type="ARBA" id="ARBA00021096"/>
    </source>
</evidence>
<evidence type="ECO:0000256" key="2">
    <source>
        <dbReference type="ARBA" id="ARBA00012944"/>
    </source>
</evidence>
<feature type="transmembrane region" description="Helical" evidence="16">
    <location>
        <begin position="343"/>
        <end position="361"/>
    </location>
</feature>
<keyword evidence="6 16" id="KW-0812">Transmembrane</keyword>
<feature type="transmembrane region" description="Helical" evidence="16">
    <location>
        <begin position="209"/>
        <end position="232"/>
    </location>
</feature>
<feature type="transmembrane region" description="Helical" evidence="16">
    <location>
        <begin position="311"/>
        <end position="337"/>
    </location>
</feature>
<feature type="transmembrane region" description="Helical" evidence="16">
    <location>
        <begin position="629"/>
        <end position="649"/>
    </location>
</feature>
<dbReference type="GO" id="GO:0003954">
    <property type="term" value="F:NADH dehydrogenase activity"/>
    <property type="evidence" value="ECO:0007669"/>
    <property type="project" value="TreeGrafter"/>
</dbReference>
<dbReference type="Pfam" id="PF00361">
    <property type="entry name" value="Proton_antipo_M"/>
    <property type="match status" value="1"/>
</dbReference>
<evidence type="ECO:0000256" key="1">
    <source>
        <dbReference type="ARBA" id="ARBA00004448"/>
    </source>
</evidence>
<dbReference type="EC" id="7.1.1.2" evidence="2 16"/>
<keyword evidence="13 16" id="KW-0496">Mitochondrion</keyword>